<name>A0A510Y9A1_MARHA</name>
<dbReference type="RefSeq" id="WP_094908978.1">
    <property type="nucleotide sequence ID" value="NZ_BJUN01000023.1"/>
</dbReference>
<dbReference type="EMBL" id="BJUN01000023">
    <property type="protein sequence ID" value="GEK59952.1"/>
    <property type="molecule type" value="Genomic_DNA"/>
</dbReference>
<dbReference type="OrthoDB" id="2931914at2"/>
<dbReference type="Pfam" id="PF12986">
    <property type="entry name" value="DUF3870"/>
    <property type="match status" value="1"/>
</dbReference>
<organism evidence="2 3">
    <name type="scientific">Marinococcus halophilus</name>
    <dbReference type="NCBI Taxonomy" id="1371"/>
    <lineage>
        <taxon>Bacteria</taxon>
        <taxon>Bacillati</taxon>
        <taxon>Bacillota</taxon>
        <taxon>Bacilli</taxon>
        <taxon>Bacillales</taxon>
        <taxon>Bacillaceae</taxon>
        <taxon>Marinococcus</taxon>
    </lineage>
</organism>
<dbReference type="AlphaFoldDB" id="A0A510Y9A1"/>
<evidence type="ECO:0000313" key="3">
    <source>
        <dbReference type="Proteomes" id="UP000321051"/>
    </source>
</evidence>
<evidence type="ECO:0000313" key="2">
    <source>
        <dbReference type="EMBL" id="GEK59952.1"/>
    </source>
</evidence>
<accession>A0A510Y9A1</accession>
<gene>
    <name evidence="2" type="ORF">MHA01_28570</name>
</gene>
<evidence type="ECO:0000259" key="1">
    <source>
        <dbReference type="Pfam" id="PF12986"/>
    </source>
</evidence>
<sequence>MTNVLVTGYAKAPQGTAMAETYKYIGIVLEIDPHSDVIQDAEFTFIADLTKSFFRKLVVGYDMSQGVEHLIKHISQSYFAPSLNSINVAMKAAFRRYYENKNKLSSE</sequence>
<protein>
    <recommendedName>
        <fullName evidence="1">DUF3870 domain-containing protein</fullName>
    </recommendedName>
</protein>
<keyword evidence="3" id="KW-1185">Reference proteome</keyword>
<feature type="domain" description="DUF3870" evidence="1">
    <location>
        <begin position="5"/>
        <end position="97"/>
    </location>
</feature>
<comment type="caution">
    <text evidence="2">The sequence shown here is derived from an EMBL/GenBank/DDBJ whole genome shotgun (WGS) entry which is preliminary data.</text>
</comment>
<reference evidence="2 3" key="1">
    <citation type="submission" date="2019-07" db="EMBL/GenBank/DDBJ databases">
        <title>Whole genome shotgun sequence of Marinococcus halophilus NBRC 102359.</title>
        <authorList>
            <person name="Hosoyama A."/>
            <person name="Uohara A."/>
            <person name="Ohji S."/>
            <person name="Ichikawa N."/>
        </authorList>
    </citation>
    <scope>NUCLEOTIDE SEQUENCE [LARGE SCALE GENOMIC DNA]</scope>
    <source>
        <strain evidence="2 3">NBRC 102359</strain>
    </source>
</reference>
<proteinExistence type="predicted"/>
<dbReference type="InterPro" id="IPR024617">
    <property type="entry name" value="DUF3870"/>
</dbReference>
<dbReference type="Proteomes" id="UP000321051">
    <property type="component" value="Unassembled WGS sequence"/>
</dbReference>